<evidence type="ECO:0000256" key="2">
    <source>
        <dbReference type="ARBA" id="ARBA00022692"/>
    </source>
</evidence>
<sequence>MNDVLKLQRLPVRLPNISQEQWDDYRGISVNFSYGGRLLSRLLNSWNPSEVSITVFVTYAMSIGIPHLDSMIPLVGVTSGTLCALVYPPLFEIITFWDEWKITIPVKRQSILLTPF</sequence>
<evidence type="ECO:0000259" key="5">
    <source>
        <dbReference type="Pfam" id="PF01490"/>
    </source>
</evidence>
<keyword evidence="4" id="KW-0472">Membrane</keyword>
<name>A0AAF3J7H0_9BILA</name>
<dbReference type="Pfam" id="PF01490">
    <property type="entry name" value="Aa_trans"/>
    <property type="match status" value="1"/>
</dbReference>
<dbReference type="InterPro" id="IPR013057">
    <property type="entry name" value="AA_transpt_TM"/>
</dbReference>
<evidence type="ECO:0000256" key="4">
    <source>
        <dbReference type="ARBA" id="ARBA00023136"/>
    </source>
</evidence>
<feature type="domain" description="Amino acid transporter transmembrane" evidence="5">
    <location>
        <begin position="53"/>
        <end position="102"/>
    </location>
</feature>
<dbReference type="Proteomes" id="UP000887575">
    <property type="component" value="Unassembled WGS sequence"/>
</dbReference>
<dbReference type="WBParaSite" id="MBELARI_LOCUS20998">
    <property type="protein sequence ID" value="MBELARI_LOCUS20998"/>
    <property type="gene ID" value="MBELARI_LOCUS20998"/>
</dbReference>
<protein>
    <recommendedName>
        <fullName evidence="5">Amino acid transporter transmembrane domain-containing protein</fullName>
    </recommendedName>
</protein>
<evidence type="ECO:0000256" key="1">
    <source>
        <dbReference type="ARBA" id="ARBA00004370"/>
    </source>
</evidence>
<reference evidence="7" key="1">
    <citation type="submission" date="2024-02" db="UniProtKB">
        <authorList>
            <consortium name="WormBaseParasite"/>
        </authorList>
    </citation>
    <scope>IDENTIFICATION</scope>
</reference>
<accession>A0AAF3J7H0</accession>
<evidence type="ECO:0000256" key="3">
    <source>
        <dbReference type="ARBA" id="ARBA00022989"/>
    </source>
</evidence>
<organism evidence="6 7">
    <name type="scientific">Mesorhabditis belari</name>
    <dbReference type="NCBI Taxonomy" id="2138241"/>
    <lineage>
        <taxon>Eukaryota</taxon>
        <taxon>Metazoa</taxon>
        <taxon>Ecdysozoa</taxon>
        <taxon>Nematoda</taxon>
        <taxon>Chromadorea</taxon>
        <taxon>Rhabditida</taxon>
        <taxon>Rhabditina</taxon>
        <taxon>Rhabditomorpha</taxon>
        <taxon>Rhabditoidea</taxon>
        <taxon>Rhabditidae</taxon>
        <taxon>Mesorhabditinae</taxon>
        <taxon>Mesorhabditis</taxon>
    </lineage>
</organism>
<keyword evidence="3" id="KW-1133">Transmembrane helix</keyword>
<evidence type="ECO:0000313" key="6">
    <source>
        <dbReference type="Proteomes" id="UP000887575"/>
    </source>
</evidence>
<dbReference type="AlphaFoldDB" id="A0AAF3J7H0"/>
<comment type="subcellular location">
    <subcellularLocation>
        <location evidence="1">Membrane</location>
    </subcellularLocation>
</comment>
<dbReference type="GO" id="GO:0016020">
    <property type="term" value="C:membrane"/>
    <property type="evidence" value="ECO:0007669"/>
    <property type="project" value="UniProtKB-SubCell"/>
</dbReference>
<keyword evidence="6" id="KW-1185">Reference proteome</keyword>
<proteinExistence type="predicted"/>
<keyword evidence="2" id="KW-0812">Transmembrane</keyword>
<evidence type="ECO:0000313" key="7">
    <source>
        <dbReference type="WBParaSite" id="MBELARI_LOCUS20998"/>
    </source>
</evidence>